<keyword evidence="3" id="KW-0813">Transport</keyword>
<feature type="transmembrane region" description="Helical" evidence="11">
    <location>
        <begin position="555"/>
        <end position="577"/>
    </location>
</feature>
<feature type="transmembrane region" description="Helical" evidence="11">
    <location>
        <begin position="1258"/>
        <end position="1290"/>
    </location>
</feature>
<dbReference type="InterPro" id="IPR043926">
    <property type="entry name" value="ABCG_dom"/>
</dbReference>
<dbReference type="InterPro" id="IPR003593">
    <property type="entry name" value="AAA+_ATPase"/>
</dbReference>
<evidence type="ECO:0000256" key="6">
    <source>
        <dbReference type="ARBA" id="ARBA00022741"/>
    </source>
</evidence>
<evidence type="ECO:0000256" key="5">
    <source>
        <dbReference type="ARBA" id="ARBA00022692"/>
    </source>
</evidence>
<evidence type="ECO:0000313" key="14">
    <source>
        <dbReference type="Proteomes" id="UP001147747"/>
    </source>
</evidence>
<dbReference type="GO" id="GO:0140359">
    <property type="term" value="F:ABC-type transporter activity"/>
    <property type="evidence" value="ECO:0007669"/>
    <property type="project" value="InterPro"/>
</dbReference>
<feature type="transmembrane region" description="Helical" evidence="11">
    <location>
        <begin position="663"/>
        <end position="684"/>
    </location>
</feature>
<dbReference type="GO" id="GO:0016887">
    <property type="term" value="F:ATP hydrolysis activity"/>
    <property type="evidence" value="ECO:0007669"/>
    <property type="project" value="InterPro"/>
</dbReference>
<dbReference type="SMART" id="SM00382">
    <property type="entry name" value="AAA"/>
    <property type="match status" value="2"/>
</dbReference>
<evidence type="ECO:0000256" key="8">
    <source>
        <dbReference type="ARBA" id="ARBA00022989"/>
    </source>
</evidence>
<feature type="transmembrane region" description="Helical" evidence="11">
    <location>
        <begin position="768"/>
        <end position="788"/>
    </location>
</feature>
<dbReference type="InterPro" id="IPR034003">
    <property type="entry name" value="ABCG_PDR_2"/>
</dbReference>
<feature type="transmembrane region" description="Helical" evidence="11">
    <location>
        <begin position="1187"/>
        <end position="1207"/>
    </location>
</feature>
<keyword evidence="6" id="KW-0547">Nucleotide-binding</keyword>
<evidence type="ECO:0000256" key="3">
    <source>
        <dbReference type="ARBA" id="ARBA00022448"/>
    </source>
</evidence>
<dbReference type="Pfam" id="PF14510">
    <property type="entry name" value="ABC_trans_N"/>
    <property type="match status" value="1"/>
</dbReference>
<dbReference type="SUPFAM" id="SSF52540">
    <property type="entry name" value="P-loop containing nucleoside triphosphate hydrolases"/>
    <property type="match status" value="2"/>
</dbReference>
<evidence type="ECO:0000256" key="11">
    <source>
        <dbReference type="SAM" id="Phobius"/>
    </source>
</evidence>
<feature type="transmembrane region" description="Helical" evidence="11">
    <location>
        <begin position="597"/>
        <end position="620"/>
    </location>
</feature>
<feature type="domain" description="ABC transporter" evidence="12">
    <location>
        <begin position="852"/>
        <end position="1095"/>
    </location>
</feature>
<dbReference type="PROSITE" id="PS50893">
    <property type="entry name" value="ABC_TRANSPORTER_2"/>
    <property type="match status" value="2"/>
</dbReference>
<dbReference type="InterPro" id="IPR027417">
    <property type="entry name" value="P-loop_NTPase"/>
</dbReference>
<protein>
    <submittedName>
        <fullName evidence="13">CDR ABC transporter</fullName>
    </submittedName>
</protein>
<feature type="transmembrane region" description="Helical" evidence="11">
    <location>
        <begin position="519"/>
        <end position="543"/>
    </location>
</feature>
<keyword evidence="4" id="KW-1003">Cell membrane</keyword>
<keyword evidence="9 11" id="KW-0472">Membrane</keyword>
<evidence type="ECO:0000256" key="2">
    <source>
        <dbReference type="ARBA" id="ARBA00006012"/>
    </source>
</evidence>
<evidence type="ECO:0000256" key="7">
    <source>
        <dbReference type="ARBA" id="ARBA00022840"/>
    </source>
</evidence>
<dbReference type="Gene3D" id="3.40.50.300">
    <property type="entry name" value="P-loop containing nucleotide triphosphate hydrolases"/>
    <property type="match status" value="2"/>
</dbReference>
<keyword evidence="14" id="KW-1185">Reference proteome</keyword>
<keyword evidence="5 11" id="KW-0812">Transmembrane</keyword>
<name>A0A9X0B5J8_9EURO</name>
<organism evidence="13 14">
    <name type="scientific">Penicillium cosmopolitanum</name>
    <dbReference type="NCBI Taxonomy" id="1131564"/>
    <lineage>
        <taxon>Eukaryota</taxon>
        <taxon>Fungi</taxon>
        <taxon>Dikarya</taxon>
        <taxon>Ascomycota</taxon>
        <taxon>Pezizomycotina</taxon>
        <taxon>Eurotiomycetes</taxon>
        <taxon>Eurotiomycetidae</taxon>
        <taxon>Eurotiales</taxon>
        <taxon>Aspergillaceae</taxon>
        <taxon>Penicillium</taxon>
    </lineage>
</organism>
<sequence length="1508" mass="168813">MSSQSESISDEARTMASAQEELEQGRSGVTKGLGDKDSRNISERDRAQITKLARRLTDASTKTEVQGVMANPFKGSNDPGLDPFSKEFSPKKWAETVLCLNSQNSEHYLPRKAGFSFCDLSVHGFGSPISYQKNFLNVFLQVKDLVSGLINRRDQKIQILQSHNGLLRSGEMLLVLGRPGSGVSTFLKTIAGQTKGLHLDEASNFNYQGIPRKKIRGEFRGDVIYQAETDTHFPHLTVGQTLLYAALAKTPENRLPGVSRDEYARHIRDVTMAVFGLTHTMDTKVGNEFVRGASGGERKRVSIAEVCLAQSPIQCWDNSTRGLDSATALKFVQTLRLSVDITSIATVVALYQASQQAYEAFDKVAVLYEGRQIYYGPVDVAKNYFVNLGYHCPDRQTTPDFLTSLTNPVERVVRSGFESKVPRTPEEFAKAWKESALHKELMQDIAEFESKYPVGRPAIESFKESRQAEKASWMYVLLPIIEHQETDFFRTPNSPYTISVPLQVLLCIQRGLSRIQGDMTFFVITVGGNFVISLLLGSVFYSLQDTSASFNDRCIVLFFALLFNALNSSLEILSLYAQRPIVEKHATYAFYHPFSEAMASMICDLPSKMLSTVAFNIPLYYMANLRNESSHVLIYLLFAFSSTLVMSMIFRTIGQTTRTIAEALTPAALMVIAMVLYTGFILPIRNMQGWLRWINYLNPLAYSYEALIANEFHGRNFECASFVPAGPVYQNITSAERTCSVVGASAGSSVVSGDRYIAMSYGYSYSHVWRNFGILIAFIIFFMTVYLLSAEYISSDIGKGEVLIFQRSHLSAVKEKRVGDEESGSPTSSEKYKQEEVNQPVSSGITAQRNVFHWRDLCYDITIKGRTRRITDHANGWVKPGKLTALMGASGAGKTTLLDVLANRVTMGVVTGGVFNNGLPRDATFQRRIGYVQQQDLHLETATVREALEFSAFLRQPAHISRADKLQSVEEILELLEMRSYADAIVGVPGEGLNVEQRKRLTIGVELAAKPDLLFFLDEPTSGLDSQTAWSILLLLRKLTDHGQAILCTIHQPSAMLFQQFDRLLLLAAGGRTVYFGDIGESSKTMTEYFERHGADNCDESDNPAEWMLRVIGAAPGSTTKIDWPATWLSSQEYSNVNEELISLEQKPDSENTSHAEPSLQFASPFHVQLWVCTKRIFEQYWRTPSYLFSKLIMCFVTALFIGLSFLQTKITELGLQHQMFAIFMLLVIFPFLAYQQMPNYILQRDLYEVRERPSKAYSWMTFMLAQIIVEIPWNSLAALITFVPFYYLIGMNYNAASAHQTTERGGLMFLLIWGFLMHCGTFTTMVVASAATAEIGAILALLLFVFSLIFCGVMATPANLPGFWIFMYRTSPLTYIISGMMSTGLANLDVQCSDIETILVQPPSGENCWSYLAAYSKMTGGAVYNPDATSDCQFCAITSSNVFLQSVASSYDKRWRNFGLIWAYVAFNVIATLIIYWYVRVRGSPGLSHVGVWAQKIPKYLARKETQ</sequence>
<comment type="caution">
    <text evidence="13">The sequence shown here is derived from an EMBL/GenBank/DDBJ whole genome shotgun (WGS) entry which is preliminary data.</text>
</comment>
<dbReference type="GeneID" id="81374980"/>
<dbReference type="Pfam" id="PF19055">
    <property type="entry name" value="ABC2_membrane_7"/>
    <property type="match status" value="2"/>
</dbReference>
<dbReference type="OrthoDB" id="245989at2759"/>
<reference evidence="13" key="2">
    <citation type="journal article" date="2023" name="IMA Fungus">
        <title>Comparative genomic study of the Penicillium genus elucidates a diverse pangenome and 15 lateral gene transfer events.</title>
        <authorList>
            <person name="Petersen C."/>
            <person name="Sorensen T."/>
            <person name="Nielsen M.R."/>
            <person name="Sondergaard T.E."/>
            <person name="Sorensen J.L."/>
            <person name="Fitzpatrick D.A."/>
            <person name="Frisvad J.C."/>
            <person name="Nielsen K.L."/>
        </authorList>
    </citation>
    <scope>NUCLEOTIDE SEQUENCE</scope>
    <source>
        <strain evidence="13">IBT 29677</strain>
    </source>
</reference>
<feature type="region of interest" description="Disordered" evidence="10">
    <location>
        <begin position="1"/>
        <end position="49"/>
    </location>
</feature>
<dbReference type="Pfam" id="PF01061">
    <property type="entry name" value="ABC2_membrane"/>
    <property type="match status" value="2"/>
</dbReference>
<feature type="transmembrane region" description="Helical" evidence="11">
    <location>
        <begin position="1311"/>
        <end position="1332"/>
    </location>
</feature>
<dbReference type="GO" id="GO:0005524">
    <property type="term" value="F:ATP binding"/>
    <property type="evidence" value="ECO:0007669"/>
    <property type="project" value="UniProtKB-KW"/>
</dbReference>
<evidence type="ECO:0000256" key="9">
    <source>
        <dbReference type="ARBA" id="ARBA00023136"/>
    </source>
</evidence>
<feature type="compositionally biased region" description="Basic and acidic residues" evidence="10">
    <location>
        <begin position="33"/>
        <end position="48"/>
    </location>
</feature>
<proteinExistence type="inferred from homology"/>
<dbReference type="InterPro" id="IPR013525">
    <property type="entry name" value="ABC2_TM"/>
</dbReference>
<dbReference type="GO" id="GO:0005886">
    <property type="term" value="C:plasma membrane"/>
    <property type="evidence" value="ECO:0007669"/>
    <property type="project" value="UniProtKB-SubCell"/>
</dbReference>
<evidence type="ECO:0000256" key="4">
    <source>
        <dbReference type="ARBA" id="ARBA00022475"/>
    </source>
</evidence>
<dbReference type="Proteomes" id="UP001147747">
    <property type="component" value="Unassembled WGS sequence"/>
</dbReference>
<dbReference type="CDD" id="cd03232">
    <property type="entry name" value="ABCG_PDR_domain2"/>
    <property type="match status" value="1"/>
</dbReference>
<feature type="region of interest" description="Disordered" evidence="10">
    <location>
        <begin position="816"/>
        <end position="839"/>
    </location>
</feature>
<evidence type="ECO:0000313" key="13">
    <source>
        <dbReference type="EMBL" id="KAJ5388822.1"/>
    </source>
</evidence>
<dbReference type="PANTHER" id="PTHR19241">
    <property type="entry name" value="ATP-BINDING CASSETTE TRANSPORTER"/>
    <property type="match status" value="1"/>
</dbReference>
<feature type="transmembrane region" description="Helical" evidence="11">
    <location>
        <begin position="632"/>
        <end position="651"/>
    </location>
</feature>
<evidence type="ECO:0000256" key="1">
    <source>
        <dbReference type="ARBA" id="ARBA00004651"/>
    </source>
</evidence>
<dbReference type="Pfam" id="PF00005">
    <property type="entry name" value="ABC_tran"/>
    <property type="match status" value="2"/>
</dbReference>
<dbReference type="RefSeq" id="XP_056486620.1">
    <property type="nucleotide sequence ID" value="XM_056636000.1"/>
</dbReference>
<reference evidence="13" key="1">
    <citation type="submission" date="2022-12" db="EMBL/GenBank/DDBJ databases">
        <authorList>
            <person name="Petersen C."/>
        </authorList>
    </citation>
    <scope>NUCLEOTIDE SEQUENCE</scope>
    <source>
        <strain evidence="13">IBT 29677</strain>
    </source>
</reference>
<dbReference type="EMBL" id="JAPZBU010000009">
    <property type="protein sequence ID" value="KAJ5388822.1"/>
    <property type="molecule type" value="Genomic_DNA"/>
</dbReference>
<evidence type="ECO:0000259" key="12">
    <source>
        <dbReference type="PROSITE" id="PS50893"/>
    </source>
</evidence>
<dbReference type="InterPro" id="IPR010929">
    <property type="entry name" value="PDR_CDR_ABC"/>
</dbReference>
<keyword evidence="8 11" id="KW-1133">Transmembrane helix</keyword>
<feature type="transmembrane region" description="Helical" evidence="11">
    <location>
        <begin position="1219"/>
        <end position="1238"/>
    </location>
</feature>
<accession>A0A9X0B5J8</accession>
<dbReference type="InterPro" id="IPR029481">
    <property type="entry name" value="ABC_trans_N"/>
</dbReference>
<dbReference type="FunFam" id="3.40.50.300:FF:000054">
    <property type="entry name" value="ABC multidrug transporter atrF"/>
    <property type="match status" value="1"/>
</dbReference>
<comment type="subcellular location">
    <subcellularLocation>
        <location evidence="1">Cell membrane</location>
        <topology evidence="1">Multi-pass membrane protein</topology>
    </subcellularLocation>
</comment>
<feature type="transmembrane region" description="Helical" evidence="11">
    <location>
        <begin position="1460"/>
        <end position="1480"/>
    </location>
</feature>
<feature type="transmembrane region" description="Helical" evidence="11">
    <location>
        <begin position="1338"/>
        <end position="1361"/>
    </location>
</feature>
<dbReference type="Pfam" id="PF06422">
    <property type="entry name" value="PDR_CDR"/>
    <property type="match status" value="1"/>
</dbReference>
<dbReference type="InterPro" id="IPR003439">
    <property type="entry name" value="ABC_transporter-like_ATP-bd"/>
</dbReference>
<feature type="domain" description="ABC transporter" evidence="12">
    <location>
        <begin position="140"/>
        <end position="394"/>
    </location>
</feature>
<comment type="similarity">
    <text evidence="2">Belongs to the ABC transporter superfamily. ABCG family. PDR (TC 3.A.1.205) subfamily.</text>
</comment>
<evidence type="ECO:0000256" key="10">
    <source>
        <dbReference type="SAM" id="MobiDB-lite"/>
    </source>
</evidence>
<gene>
    <name evidence="13" type="ORF">N7509_011363</name>
</gene>
<keyword evidence="7" id="KW-0067">ATP-binding</keyword>